<evidence type="ECO:0000256" key="3">
    <source>
        <dbReference type="ARBA" id="ARBA00022692"/>
    </source>
</evidence>
<evidence type="ECO:0000256" key="7">
    <source>
        <dbReference type="SAM" id="Phobius"/>
    </source>
</evidence>
<dbReference type="RefSeq" id="WP_068747676.1">
    <property type="nucleotide sequence ID" value="NZ_LOHZ01000022.1"/>
</dbReference>
<evidence type="ECO:0000313" key="8">
    <source>
        <dbReference type="EMBL" id="KYO67214.1"/>
    </source>
</evidence>
<keyword evidence="3 7" id="KW-0812">Transmembrane</keyword>
<organism evidence="8 9">
    <name type="scientific">Thermovenabulum gondwanense</name>
    <dbReference type="NCBI Taxonomy" id="520767"/>
    <lineage>
        <taxon>Bacteria</taxon>
        <taxon>Bacillati</taxon>
        <taxon>Bacillota</taxon>
        <taxon>Clostridia</taxon>
        <taxon>Thermosediminibacterales</taxon>
        <taxon>Thermosediminibacteraceae</taxon>
        <taxon>Thermovenabulum</taxon>
    </lineage>
</organism>
<dbReference type="GO" id="GO:0005886">
    <property type="term" value="C:plasma membrane"/>
    <property type="evidence" value="ECO:0007669"/>
    <property type="project" value="TreeGrafter"/>
</dbReference>
<dbReference type="STRING" id="520767.ATZ99_05000"/>
<feature type="transmembrane region" description="Helical" evidence="7">
    <location>
        <begin position="157"/>
        <end position="177"/>
    </location>
</feature>
<comment type="similarity">
    <text evidence="6">Belongs to the FNT transporter (TC 1.A.16) family.</text>
</comment>
<dbReference type="InterPro" id="IPR024002">
    <property type="entry name" value="For/NO2_transpt_CS"/>
</dbReference>
<keyword evidence="9" id="KW-1185">Reference proteome</keyword>
<evidence type="ECO:0000313" key="9">
    <source>
        <dbReference type="Proteomes" id="UP000075737"/>
    </source>
</evidence>
<reference evidence="8 9" key="1">
    <citation type="submission" date="2015-12" db="EMBL/GenBank/DDBJ databases">
        <title>Draft genome of Thermovenabulum gondwanense isolated from a red thermophilic microbial mat colonisisng an outflow channel of a bore well.</title>
        <authorList>
            <person name="Patel B.K."/>
        </authorList>
    </citation>
    <scope>NUCLEOTIDE SEQUENCE [LARGE SCALE GENOMIC DNA]</scope>
    <source>
        <strain evidence="8 9">R270</strain>
    </source>
</reference>
<dbReference type="GO" id="GO:0015499">
    <property type="term" value="F:formate transmembrane transporter activity"/>
    <property type="evidence" value="ECO:0007669"/>
    <property type="project" value="TreeGrafter"/>
</dbReference>
<feature type="transmembrane region" description="Helical" evidence="7">
    <location>
        <begin position="30"/>
        <end position="53"/>
    </location>
</feature>
<keyword evidence="5 7" id="KW-0472">Membrane</keyword>
<feature type="transmembrane region" description="Helical" evidence="7">
    <location>
        <begin position="65"/>
        <end position="86"/>
    </location>
</feature>
<dbReference type="Proteomes" id="UP000075737">
    <property type="component" value="Unassembled WGS sequence"/>
</dbReference>
<comment type="caution">
    <text evidence="8">The sequence shown here is derived from an EMBL/GenBank/DDBJ whole genome shotgun (WGS) entry which is preliminary data.</text>
</comment>
<name>A0A161QCQ2_9FIRM</name>
<dbReference type="Gene3D" id="1.20.1080.10">
    <property type="entry name" value="Glycerol uptake facilitator protein"/>
    <property type="match status" value="1"/>
</dbReference>
<dbReference type="AlphaFoldDB" id="A0A161QCQ2"/>
<dbReference type="InterPro" id="IPR023271">
    <property type="entry name" value="Aquaporin-like"/>
</dbReference>
<dbReference type="Pfam" id="PF01226">
    <property type="entry name" value="Form_Nir_trans"/>
    <property type="match status" value="1"/>
</dbReference>
<dbReference type="PATRIC" id="fig|520767.4.peg.513"/>
<dbReference type="OrthoDB" id="9786493at2"/>
<evidence type="ECO:0000256" key="6">
    <source>
        <dbReference type="ARBA" id="ARBA00049660"/>
    </source>
</evidence>
<dbReference type="FunFam" id="1.20.1080.10:FF:000011">
    <property type="entry name" value="Formate family transporter"/>
    <property type="match status" value="1"/>
</dbReference>
<dbReference type="PANTHER" id="PTHR30520">
    <property type="entry name" value="FORMATE TRANSPORTER-RELATED"/>
    <property type="match status" value="1"/>
</dbReference>
<sequence>MEKRFLSPQETINLTVTNGIKKAQLSIEQMVALGIFAGIYIGFGGFGSITIMQTMKNIDAGLMKFFGAMVFPVGLMLVVVCGAELFTGNNLMTFAFLKQEITFYALIRNWITVYFSNFAGSMILAYLIAKSGLLKDNVMNMAFSIAQSKISLSIAQAFVRGILCNILVVLAVLMAAASQDIISKIFSCWFPIMLFVLSGYEHSVANMFFLPLAKYGGFNMGWGDILLKNIIPVTLGNVVGGAIFVPLLYHIAYIKKREKTDEKIGLNV</sequence>
<feature type="transmembrane region" description="Helical" evidence="7">
    <location>
        <begin position="107"/>
        <end position="129"/>
    </location>
</feature>
<evidence type="ECO:0000256" key="2">
    <source>
        <dbReference type="ARBA" id="ARBA00022448"/>
    </source>
</evidence>
<evidence type="ECO:0000256" key="4">
    <source>
        <dbReference type="ARBA" id="ARBA00022989"/>
    </source>
</evidence>
<protein>
    <submittedName>
        <fullName evidence="8">Putative formate transporter 1</fullName>
    </submittedName>
</protein>
<feature type="transmembrane region" description="Helical" evidence="7">
    <location>
        <begin position="230"/>
        <end position="249"/>
    </location>
</feature>
<evidence type="ECO:0000256" key="5">
    <source>
        <dbReference type="ARBA" id="ARBA00023136"/>
    </source>
</evidence>
<keyword evidence="2" id="KW-0813">Transport</keyword>
<dbReference type="PANTHER" id="PTHR30520:SF6">
    <property type="entry name" value="FORMATE_NITRATE FAMILY TRANSPORTER (EUROFUNG)"/>
    <property type="match status" value="1"/>
</dbReference>
<gene>
    <name evidence="8" type="primary">focA_1</name>
    <name evidence="8" type="ORF">ATZ99_05000</name>
</gene>
<keyword evidence="4 7" id="KW-1133">Transmembrane helix</keyword>
<proteinExistence type="inferred from homology"/>
<feature type="transmembrane region" description="Helical" evidence="7">
    <location>
        <begin position="189"/>
        <end position="210"/>
    </location>
</feature>
<accession>A0A161QCQ2</accession>
<comment type="subcellular location">
    <subcellularLocation>
        <location evidence="1">Membrane</location>
        <topology evidence="1">Multi-pass membrane protein</topology>
    </subcellularLocation>
</comment>
<evidence type="ECO:0000256" key="1">
    <source>
        <dbReference type="ARBA" id="ARBA00004141"/>
    </source>
</evidence>
<dbReference type="InterPro" id="IPR000292">
    <property type="entry name" value="For/NO2_transpt"/>
</dbReference>
<dbReference type="EMBL" id="LOHZ01000022">
    <property type="protein sequence ID" value="KYO67214.1"/>
    <property type="molecule type" value="Genomic_DNA"/>
</dbReference>
<dbReference type="PROSITE" id="PS01005">
    <property type="entry name" value="FORMATE_NITRITE_TP_1"/>
    <property type="match status" value="1"/>
</dbReference>